<accession>A0ABV5T6P4</accession>
<evidence type="ECO:0008006" key="4">
    <source>
        <dbReference type="Google" id="ProtNLM"/>
    </source>
</evidence>
<keyword evidence="3" id="KW-1185">Reference proteome</keyword>
<reference evidence="2 3" key="1">
    <citation type="submission" date="2024-09" db="EMBL/GenBank/DDBJ databases">
        <authorList>
            <person name="Sun Q."/>
            <person name="Mori K."/>
        </authorList>
    </citation>
    <scope>NUCLEOTIDE SEQUENCE [LARGE SCALE GENOMIC DNA]</scope>
    <source>
        <strain evidence="2 3">JCM 3028</strain>
    </source>
</reference>
<sequence length="460" mass="50411">MLVRFKRFMSALVAVALVVLMADTAHADFNPIGSEPDVPYVQPADANVPRRGCATTLSDPKNAEGSVPAVQVIYAWHEESGNRYDDFVERIAKIVDRVDWSLDESTNYDQHVNLSCRTGYGTSGYADYARALVVPEKIENGVIGGETAADVVEDDLEAAGYDHTNRTYMVFEDFDGTAEAFCEVLCVAATDDWDSGTMLHEFIHLFDVDHAKVTETVLHEDTDVMSTQWHTWQVDQEFNNYYDPSETTATFYTSAYPHPRKANLATWSMLTPPVCCDVGYSNDLLTAQERTIEADAPHGYPTGFTVSGGGWLQVTPPGTDNQVSARYYDGRRSLTANVQAWAEGIVSVTRRPQVTPGQRYKFFVRLTTATSGGVKLRLSWYNASNALISNSDGSLHALTSDWAEYNVSAVAPAGAATVQLSVVSPSGQSFAYVVDGLQLNHCDNTRTTDGCRLDSGLPTP</sequence>
<evidence type="ECO:0000313" key="3">
    <source>
        <dbReference type="Proteomes" id="UP001589610"/>
    </source>
</evidence>
<dbReference type="Proteomes" id="UP001589610">
    <property type="component" value="Unassembled WGS sequence"/>
</dbReference>
<dbReference type="Gene3D" id="2.60.120.260">
    <property type="entry name" value="Galactose-binding domain-like"/>
    <property type="match status" value="1"/>
</dbReference>
<protein>
    <recommendedName>
        <fullName evidence="4">CBM-cenC domain-containing protein</fullName>
    </recommendedName>
</protein>
<proteinExistence type="predicted"/>
<comment type="caution">
    <text evidence="2">The sequence shown here is derived from an EMBL/GenBank/DDBJ whole genome shotgun (WGS) entry which is preliminary data.</text>
</comment>
<evidence type="ECO:0000313" key="2">
    <source>
        <dbReference type="EMBL" id="MFB9674041.1"/>
    </source>
</evidence>
<dbReference type="SUPFAM" id="SSF49785">
    <property type="entry name" value="Galactose-binding domain-like"/>
    <property type="match status" value="1"/>
</dbReference>
<dbReference type="EMBL" id="JBHMBS010000001">
    <property type="protein sequence ID" value="MFB9674041.1"/>
    <property type="molecule type" value="Genomic_DNA"/>
</dbReference>
<dbReference type="InterPro" id="IPR008979">
    <property type="entry name" value="Galactose-bd-like_sf"/>
</dbReference>
<gene>
    <name evidence="2" type="ORF">ACFFRH_00965</name>
</gene>
<feature type="signal peptide" evidence="1">
    <location>
        <begin position="1"/>
        <end position="27"/>
    </location>
</feature>
<organism evidence="2 3">
    <name type="scientific">Streptosporangium vulgare</name>
    <dbReference type="NCBI Taxonomy" id="46190"/>
    <lineage>
        <taxon>Bacteria</taxon>
        <taxon>Bacillati</taxon>
        <taxon>Actinomycetota</taxon>
        <taxon>Actinomycetes</taxon>
        <taxon>Streptosporangiales</taxon>
        <taxon>Streptosporangiaceae</taxon>
        <taxon>Streptosporangium</taxon>
    </lineage>
</organism>
<evidence type="ECO:0000256" key="1">
    <source>
        <dbReference type="SAM" id="SignalP"/>
    </source>
</evidence>
<keyword evidence="1" id="KW-0732">Signal</keyword>
<name>A0ABV5T6P4_9ACTN</name>
<feature type="chain" id="PRO_5046122881" description="CBM-cenC domain-containing protein" evidence="1">
    <location>
        <begin position="28"/>
        <end position="460"/>
    </location>
</feature>
<dbReference type="RefSeq" id="WP_386153272.1">
    <property type="nucleotide sequence ID" value="NZ_JBHMBS010000001.1"/>
</dbReference>